<keyword evidence="5" id="KW-0547">Nucleotide-binding</keyword>
<keyword evidence="9" id="KW-1133">Transmembrane helix</keyword>
<dbReference type="SMART" id="SM00387">
    <property type="entry name" value="HATPase_c"/>
    <property type="match status" value="1"/>
</dbReference>
<dbReference type="PROSITE" id="PS50109">
    <property type="entry name" value="HIS_KIN"/>
    <property type="match status" value="1"/>
</dbReference>
<dbReference type="SUPFAM" id="SSF55874">
    <property type="entry name" value="ATPase domain of HSP90 chaperone/DNA topoisomerase II/histidine kinase"/>
    <property type="match status" value="1"/>
</dbReference>
<protein>
    <recommendedName>
        <fullName evidence="2">histidine kinase</fullName>
        <ecNumber evidence="2">2.7.13.3</ecNumber>
    </recommendedName>
</protein>
<feature type="domain" description="Histidine kinase" evidence="10">
    <location>
        <begin position="529"/>
        <end position="614"/>
    </location>
</feature>
<dbReference type="Gene3D" id="1.20.5.1930">
    <property type="match status" value="1"/>
</dbReference>
<keyword evidence="8" id="KW-0902">Two-component regulatory system</keyword>
<evidence type="ECO:0000256" key="1">
    <source>
        <dbReference type="ARBA" id="ARBA00000085"/>
    </source>
</evidence>
<feature type="transmembrane region" description="Helical" evidence="9">
    <location>
        <begin position="76"/>
        <end position="93"/>
    </location>
</feature>
<dbReference type="GO" id="GO:0005524">
    <property type="term" value="F:ATP binding"/>
    <property type="evidence" value="ECO:0007669"/>
    <property type="project" value="UniProtKB-KW"/>
</dbReference>
<dbReference type="Pfam" id="PF07730">
    <property type="entry name" value="HisKA_3"/>
    <property type="match status" value="1"/>
</dbReference>
<accession>A0A1I5QYB7</accession>
<dbReference type="AlphaFoldDB" id="A0A1I5QYB7"/>
<feature type="transmembrane region" description="Helical" evidence="9">
    <location>
        <begin position="339"/>
        <end position="358"/>
    </location>
</feature>
<dbReference type="InterPro" id="IPR011712">
    <property type="entry name" value="Sig_transdc_His_kin_sub3_dim/P"/>
</dbReference>
<gene>
    <name evidence="11" type="ORF">SAMN05660464_3383</name>
</gene>
<organism evidence="11 12">
    <name type="scientific">Geodermatophilus dictyosporus</name>
    <dbReference type="NCBI Taxonomy" id="1523247"/>
    <lineage>
        <taxon>Bacteria</taxon>
        <taxon>Bacillati</taxon>
        <taxon>Actinomycetota</taxon>
        <taxon>Actinomycetes</taxon>
        <taxon>Geodermatophilales</taxon>
        <taxon>Geodermatophilaceae</taxon>
        <taxon>Geodermatophilus</taxon>
    </lineage>
</organism>
<dbReference type="EC" id="2.7.13.3" evidence="2"/>
<feature type="transmembrane region" description="Helical" evidence="9">
    <location>
        <begin position="108"/>
        <end position="131"/>
    </location>
</feature>
<name>A0A1I5QYB7_9ACTN</name>
<dbReference type="PANTHER" id="PTHR24421">
    <property type="entry name" value="NITRATE/NITRITE SENSOR PROTEIN NARX-RELATED"/>
    <property type="match status" value="1"/>
</dbReference>
<sequence length="625" mass="63117">MRWGRPLRGDLVAAAACGGWAAVFLVSDTPLAAAVLSPLVALAALGARRLPAWAALLTCGVGFLGDRLGVPVENQALLPVLLVAAYALGRWAAPRAALLPLAALELGVLAGGGTGLDVVFAAVLGAVPWAFGRLVCRRTAAAVQARQHAAELAARDPAALAARAVAEERGRLAGQALGAVRTAVETMHACALAAGPQLAPESLTRVTAQGREAVGELRRLLGLLRTEAGTSPEAVPVPLRRRPLRAHLVDASVVAALAVLWPLEAAVIDGDLGPVRLVLGYAVVAGVALRRVDAALACLPAAAATAAAVPTDLPLDDLSLALAHGLLTWSAAVDGRARAWAAVTLLAALAVLGVHLGAPGSEGVTLAAVALPAVAGHLWAGRDRAERSARGVAEVLRSAQEAAAERAVHEERLRLARDLHDVVSSAVGVMVLQAGAALAQRDRDPERAREAVCAVQRAGAEALVELDVLVGLLDAGAGAGDRGTTDGEDGLRRSLDALVARLGAGGLAIRLRTRGDLPREAEVVSVAHRVVQEALTNAARYAPGSSVEVCLDATGEVLVVTVHDDGPGGTPTDSGAGFGLVGLAERVRARGGAVAAGPAPGGGFTLTARLPLTPVVPGTPTAVGP</sequence>
<dbReference type="EMBL" id="FOWQ01000005">
    <property type="protein sequence ID" value="SFP51304.1"/>
    <property type="molecule type" value="Genomic_DNA"/>
</dbReference>
<evidence type="ECO:0000256" key="9">
    <source>
        <dbReference type="SAM" id="Phobius"/>
    </source>
</evidence>
<keyword evidence="12" id="KW-1185">Reference proteome</keyword>
<keyword evidence="4" id="KW-0808">Transferase</keyword>
<dbReference type="InterPro" id="IPR036890">
    <property type="entry name" value="HATPase_C_sf"/>
</dbReference>
<comment type="catalytic activity">
    <reaction evidence="1">
        <text>ATP + protein L-histidine = ADP + protein N-phospho-L-histidine.</text>
        <dbReference type="EC" id="2.7.13.3"/>
    </reaction>
</comment>
<dbReference type="Pfam" id="PF02518">
    <property type="entry name" value="HATPase_c"/>
    <property type="match status" value="1"/>
</dbReference>
<dbReference type="OrthoDB" id="227596at2"/>
<dbReference type="GO" id="GO:0016020">
    <property type="term" value="C:membrane"/>
    <property type="evidence" value="ECO:0007669"/>
    <property type="project" value="InterPro"/>
</dbReference>
<keyword evidence="6 11" id="KW-0418">Kinase</keyword>
<dbReference type="InterPro" id="IPR003594">
    <property type="entry name" value="HATPase_dom"/>
</dbReference>
<dbReference type="GO" id="GO:0000155">
    <property type="term" value="F:phosphorelay sensor kinase activity"/>
    <property type="evidence" value="ECO:0007669"/>
    <property type="project" value="InterPro"/>
</dbReference>
<evidence type="ECO:0000256" key="2">
    <source>
        <dbReference type="ARBA" id="ARBA00012438"/>
    </source>
</evidence>
<proteinExistence type="predicted"/>
<keyword evidence="9" id="KW-0812">Transmembrane</keyword>
<dbReference type="InterPro" id="IPR005467">
    <property type="entry name" value="His_kinase_dom"/>
</dbReference>
<dbReference type="RefSeq" id="WP_091111545.1">
    <property type="nucleotide sequence ID" value="NZ_FOWQ01000005.1"/>
</dbReference>
<dbReference type="Gene3D" id="3.30.565.10">
    <property type="entry name" value="Histidine kinase-like ATPase, C-terminal domain"/>
    <property type="match status" value="1"/>
</dbReference>
<dbReference type="Proteomes" id="UP000198857">
    <property type="component" value="Unassembled WGS sequence"/>
</dbReference>
<dbReference type="CDD" id="cd16917">
    <property type="entry name" value="HATPase_UhpB-NarQ-NarX-like"/>
    <property type="match status" value="1"/>
</dbReference>
<keyword evidence="9" id="KW-0472">Membrane</keyword>
<evidence type="ECO:0000256" key="6">
    <source>
        <dbReference type="ARBA" id="ARBA00022777"/>
    </source>
</evidence>
<keyword evidence="3" id="KW-0597">Phosphoprotein</keyword>
<evidence type="ECO:0000313" key="11">
    <source>
        <dbReference type="EMBL" id="SFP51304.1"/>
    </source>
</evidence>
<dbReference type="InterPro" id="IPR050482">
    <property type="entry name" value="Sensor_HK_TwoCompSys"/>
</dbReference>
<feature type="transmembrane region" description="Helical" evidence="9">
    <location>
        <begin position="364"/>
        <end position="380"/>
    </location>
</feature>
<evidence type="ECO:0000256" key="5">
    <source>
        <dbReference type="ARBA" id="ARBA00022741"/>
    </source>
</evidence>
<evidence type="ECO:0000256" key="3">
    <source>
        <dbReference type="ARBA" id="ARBA00022553"/>
    </source>
</evidence>
<evidence type="ECO:0000259" key="10">
    <source>
        <dbReference type="PROSITE" id="PS50109"/>
    </source>
</evidence>
<keyword evidence="7" id="KW-0067">ATP-binding</keyword>
<dbReference type="PANTHER" id="PTHR24421:SF10">
    <property type="entry name" value="NITRATE_NITRITE SENSOR PROTEIN NARQ"/>
    <property type="match status" value="1"/>
</dbReference>
<dbReference type="GO" id="GO:0046983">
    <property type="term" value="F:protein dimerization activity"/>
    <property type="evidence" value="ECO:0007669"/>
    <property type="project" value="InterPro"/>
</dbReference>
<feature type="transmembrane region" description="Helical" evidence="9">
    <location>
        <begin position="50"/>
        <end position="69"/>
    </location>
</feature>
<evidence type="ECO:0000256" key="4">
    <source>
        <dbReference type="ARBA" id="ARBA00022679"/>
    </source>
</evidence>
<evidence type="ECO:0000256" key="8">
    <source>
        <dbReference type="ARBA" id="ARBA00023012"/>
    </source>
</evidence>
<reference evidence="12" key="1">
    <citation type="submission" date="2016-10" db="EMBL/GenBank/DDBJ databases">
        <authorList>
            <person name="Varghese N."/>
            <person name="Submissions S."/>
        </authorList>
    </citation>
    <scope>NUCLEOTIDE SEQUENCE [LARGE SCALE GENOMIC DNA]</scope>
    <source>
        <strain evidence="12">DSM 44208</strain>
    </source>
</reference>
<dbReference type="STRING" id="1523247.SAMN05660464_3383"/>
<evidence type="ECO:0000313" key="12">
    <source>
        <dbReference type="Proteomes" id="UP000198857"/>
    </source>
</evidence>
<evidence type="ECO:0000256" key="7">
    <source>
        <dbReference type="ARBA" id="ARBA00022840"/>
    </source>
</evidence>